<feature type="region of interest" description="Disordered" evidence="9">
    <location>
        <begin position="1011"/>
        <end position="1039"/>
    </location>
</feature>
<dbReference type="CDD" id="cd03263">
    <property type="entry name" value="ABC_subfamily_A"/>
    <property type="match status" value="1"/>
</dbReference>
<feature type="compositionally biased region" description="Low complexity" evidence="9">
    <location>
        <begin position="954"/>
        <end position="964"/>
    </location>
</feature>
<feature type="compositionally biased region" description="Low complexity" evidence="9">
    <location>
        <begin position="1079"/>
        <end position="1088"/>
    </location>
</feature>
<evidence type="ECO:0000256" key="8">
    <source>
        <dbReference type="ARBA" id="ARBA00023136"/>
    </source>
</evidence>
<dbReference type="GO" id="GO:0140359">
    <property type="term" value="F:ABC-type transporter activity"/>
    <property type="evidence" value="ECO:0007669"/>
    <property type="project" value="InterPro"/>
</dbReference>
<feature type="compositionally biased region" description="Gly residues" evidence="9">
    <location>
        <begin position="894"/>
        <end position="904"/>
    </location>
</feature>
<evidence type="ECO:0000256" key="6">
    <source>
        <dbReference type="ARBA" id="ARBA00022840"/>
    </source>
</evidence>
<keyword evidence="5" id="KW-0547">Nucleotide-binding</keyword>
<comment type="subcellular location">
    <subcellularLocation>
        <location evidence="1">Membrane</location>
        <topology evidence="1">Multi-pass membrane protein</topology>
    </subcellularLocation>
</comment>
<dbReference type="InterPro" id="IPR003439">
    <property type="entry name" value="ABC_transporter-like_ATP-bd"/>
</dbReference>
<feature type="transmembrane region" description="Helical" evidence="10">
    <location>
        <begin position="469"/>
        <end position="494"/>
    </location>
</feature>
<evidence type="ECO:0000313" key="13">
    <source>
        <dbReference type="Proteomes" id="UP001054857"/>
    </source>
</evidence>
<gene>
    <name evidence="12" type="ORF">Agub_g3550</name>
</gene>
<dbReference type="Pfam" id="PF12698">
    <property type="entry name" value="ABC2_membrane_3"/>
    <property type="match status" value="1"/>
</dbReference>
<dbReference type="Proteomes" id="UP001054857">
    <property type="component" value="Unassembled WGS sequence"/>
</dbReference>
<dbReference type="GO" id="GO:0005524">
    <property type="term" value="F:ATP binding"/>
    <property type="evidence" value="ECO:0007669"/>
    <property type="project" value="UniProtKB-KW"/>
</dbReference>
<comment type="similarity">
    <text evidence="2">Belongs to the ABC transporter superfamily. ABCA family. CPR flippase (TC 3.A.1.211) subfamily.</text>
</comment>
<keyword evidence="6" id="KW-0067">ATP-binding</keyword>
<keyword evidence="3" id="KW-0813">Transport</keyword>
<reference evidence="12 13" key="1">
    <citation type="journal article" date="2021" name="Sci. Rep.">
        <title>Genome sequencing of the multicellular alga Astrephomene provides insights into convergent evolution of germ-soma differentiation.</title>
        <authorList>
            <person name="Yamashita S."/>
            <person name="Yamamoto K."/>
            <person name="Matsuzaki R."/>
            <person name="Suzuki S."/>
            <person name="Yamaguchi H."/>
            <person name="Hirooka S."/>
            <person name="Minakuchi Y."/>
            <person name="Miyagishima S."/>
            <person name="Kawachi M."/>
            <person name="Toyoda A."/>
            <person name="Nozaki H."/>
        </authorList>
    </citation>
    <scope>NUCLEOTIDE SEQUENCE [LARGE SCALE GENOMIC DNA]</scope>
    <source>
        <strain evidence="12 13">NIES-4017</strain>
    </source>
</reference>
<dbReference type="InterPro" id="IPR003593">
    <property type="entry name" value="AAA+_ATPase"/>
</dbReference>
<dbReference type="SMART" id="SM00382">
    <property type="entry name" value="AAA"/>
    <property type="match status" value="1"/>
</dbReference>
<dbReference type="InterPro" id="IPR017871">
    <property type="entry name" value="ABC_transporter-like_CS"/>
</dbReference>
<evidence type="ECO:0000256" key="2">
    <source>
        <dbReference type="ARBA" id="ARBA00008526"/>
    </source>
</evidence>
<feature type="transmembrane region" description="Helical" evidence="10">
    <location>
        <begin position="514"/>
        <end position="543"/>
    </location>
</feature>
<evidence type="ECO:0000256" key="9">
    <source>
        <dbReference type="SAM" id="MobiDB-lite"/>
    </source>
</evidence>
<evidence type="ECO:0000256" key="5">
    <source>
        <dbReference type="ARBA" id="ARBA00022741"/>
    </source>
</evidence>
<evidence type="ECO:0000259" key="11">
    <source>
        <dbReference type="PROSITE" id="PS50893"/>
    </source>
</evidence>
<feature type="region of interest" description="Disordered" evidence="9">
    <location>
        <begin position="891"/>
        <end position="979"/>
    </location>
</feature>
<feature type="region of interest" description="Disordered" evidence="9">
    <location>
        <begin position="1070"/>
        <end position="1096"/>
    </location>
</feature>
<dbReference type="PANTHER" id="PTHR19229">
    <property type="entry name" value="ATP-BINDING CASSETTE TRANSPORTER SUBFAMILY A ABCA"/>
    <property type="match status" value="1"/>
</dbReference>
<dbReference type="Pfam" id="PF24526">
    <property type="entry name" value="ABCA12_C"/>
    <property type="match status" value="1"/>
</dbReference>
<organism evidence="12 13">
    <name type="scientific">Astrephomene gubernaculifera</name>
    <dbReference type="NCBI Taxonomy" id="47775"/>
    <lineage>
        <taxon>Eukaryota</taxon>
        <taxon>Viridiplantae</taxon>
        <taxon>Chlorophyta</taxon>
        <taxon>core chlorophytes</taxon>
        <taxon>Chlorophyceae</taxon>
        <taxon>CS clade</taxon>
        <taxon>Chlamydomonadales</taxon>
        <taxon>Astrephomenaceae</taxon>
        <taxon>Astrephomene</taxon>
    </lineage>
</organism>
<keyword evidence="7 10" id="KW-1133">Transmembrane helix</keyword>
<evidence type="ECO:0000256" key="7">
    <source>
        <dbReference type="ARBA" id="ARBA00022989"/>
    </source>
</evidence>
<evidence type="ECO:0000313" key="12">
    <source>
        <dbReference type="EMBL" id="GFR42619.1"/>
    </source>
</evidence>
<sequence length="1475" mass="155785">MGATVKAQTRALLAKSAVYQRRNTATNLCLIIAPVFFCVLLAGLQALANHLILRQPNNQCGCRCLSCCVPKRVELPYTAEEQARVDAGEQVPRRYTRTEQCAPLSAGWCERLARNATCRQYDKTTCSLRYSSPSQSVYCPITTPSSWPPVMQTPRLAVRAGGTTAQWLPYTGSDMDAARRMAGNMFDSPELPNLQAVMDVLRMSPLALLNLRPSALVQLVLPLLGPGGLVSADGLAVGAAQLSRLELNFGSSLKSNNDYYLENAFVNSNNAASRLQFLLPEGGCEASGLSADLAPFTSDGGGVPLPELLLRYYNATHPALMRPLLRLLNITSAEKLMSGLSDTPVGNISTSCVDLVAREANSTAVLNKRLYCGFGAARCDGTYFTREYGGAWDFKQLGPTTLAYDTYYNLSLPLPDSPVTYRLPQLLNMATRGWTRSYWGNLPITRSVRNRLMGVQSFPKLPTVIKLDFSVLLGPLFYTWVIQMLMPSLLQQLVYEKEKRLRMMMKMHGLGDGAYWLVTYLWYLMLYILYMAFFIFFGSVIRLKIFTTNSYSLQAVTYFIFGNNMIAFMFLLSSLFTSSRTATIAAFLYVFATGLIGELMLRTLMQERKGYLAAVELVPGFALYRGLFEFSEYSIRSILGDSGGLTWAQLGEPGNGLRGAWALLAAEWPVFMLLGWYLEQVVGSGTGMRRHPLFFIRWMWRQKPCVGKAEAPAAAAAPIPSFTSAAAAAAADLSRGSTVKVGASATSSAAGSPNAGSAGGSSTAAVATIATAATAGQKEGLAAPLDAVLRANSGSAATGDRIPAAADVAEVSSPPALENGNGADVTTDTTTTAKAVAPLESVVVRGPGPLAEATEDDGAADFQPPEPGHPGGDGGVGDHVALQTVAVVGTSASGSGGGGPGSSGGAAVSPSGISVISSQRYGSGTTPPSPESPILQRSRSSEANNDFPRDGEGSTASSSSSTSSNETRVKVHPEPSPSMATVAATSEGMLPQAAVMLASATRVYGNGLEPVVPSSPSSAASAATLPRPSVGGGGGSGGGAAAVDGDGCIPLGDTAAAASPCTTPPEVITVEASTRKGDSSASTRSSGSNDKNGRANTTVSASSIGLVLNTEDPPDVAAEAARVAAMDDAALAATPIVVQGLRKEFKAYGGEGGRFCDGCLDWLLCKGSSKRLAVRDLTLAIERGECFGLLGPNGAGKTTAINMLTGFLEPTAGDAAVEGLSVRTRMPEIYSLMGVCPQHDLLWEQLTGEEHLRFYGRLKGLSGPALEEAVAAALRSVKLHLNDAGKRRVSGYSGGMKRRLSVAISFIGQPQVVYLDEPSTGLDPASRRALWDTVRKHKDGRAIILTTHSMEEAEVLCDRLGIFVGGRLVCIGNPREITSRYAGYLVFTITVGPGHEDAAQAFVKRMSPHARLTYALGGTFKYELPTSDVSLAGVFDAMASAKGLMQVLDWGVANATLEEVFIKFARQIGAETKDQ</sequence>
<dbReference type="PROSITE" id="PS50893">
    <property type="entry name" value="ABC_TRANSPORTER_2"/>
    <property type="match status" value="1"/>
</dbReference>
<feature type="transmembrane region" description="Helical" evidence="10">
    <location>
        <begin position="25"/>
        <end position="48"/>
    </location>
</feature>
<dbReference type="PROSITE" id="PS00211">
    <property type="entry name" value="ABC_TRANSPORTER_1"/>
    <property type="match status" value="1"/>
</dbReference>
<proteinExistence type="inferred from homology"/>
<keyword evidence="13" id="KW-1185">Reference proteome</keyword>
<protein>
    <recommendedName>
        <fullName evidence="11">ABC transporter domain-containing protein</fullName>
    </recommendedName>
</protein>
<name>A0AAD3HIJ3_9CHLO</name>
<keyword evidence="4 10" id="KW-0812">Transmembrane</keyword>
<dbReference type="PANTHER" id="PTHR19229:SF154">
    <property type="entry name" value="ABC TRANSPORTER A FAMILY MEMBER 3-RELATED"/>
    <property type="match status" value="1"/>
</dbReference>
<dbReference type="GO" id="GO:0016887">
    <property type="term" value="F:ATP hydrolysis activity"/>
    <property type="evidence" value="ECO:0007669"/>
    <property type="project" value="InterPro"/>
</dbReference>
<feature type="compositionally biased region" description="Low complexity" evidence="9">
    <location>
        <begin position="1014"/>
        <end position="1029"/>
    </location>
</feature>
<evidence type="ECO:0000256" key="4">
    <source>
        <dbReference type="ARBA" id="ARBA00022692"/>
    </source>
</evidence>
<dbReference type="GO" id="GO:0005319">
    <property type="term" value="F:lipid transporter activity"/>
    <property type="evidence" value="ECO:0007669"/>
    <property type="project" value="TreeGrafter"/>
</dbReference>
<evidence type="ECO:0000256" key="3">
    <source>
        <dbReference type="ARBA" id="ARBA00022448"/>
    </source>
</evidence>
<feature type="compositionally biased region" description="Polar residues" evidence="9">
    <location>
        <begin position="935"/>
        <end position="944"/>
    </location>
</feature>
<feature type="compositionally biased region" description="Gly residues" evidence="9">
    <location>
        <begin position="1030"/>
        <end position="1039"/>
    </location>
</feature>
<dbReference type="FunFam" id="3.40.50.300:FF:000665">
    <property type="entry name" value="ABC transporter A family member 2"/>
    <property type="match status" value="1"/>
</dbReference>
<accession>A0AAD3HIJ3</accession>
<dbReference type="InterPro" id="IPR013525">
    <property type="entry name" value="ABC2_TM"/>
</dbReference>
<feature type="transmembrane region" description="Helical" evidence="10">
    <location>
        <begin position="555"/>
        <end position="576"/>
    </location>
</feature>
<keyword evidence="8 10" id="KW-0472">Membrane</keyword>
<feature type="region of interest" description="Disordered" evidence="9">
    <location>
        <begin position="848"/>
        <end position="878"/>
    </location>
</feature>
<dbReference type="GO" id="GO:0016020">
    <property type="term" value="C:membrane"/>
    <property type="evidence" value="ECO:0007669"/>
    <property type="project" value="UniProtKB-SubCell"/>
</dbReference>
<evidence type="ECO:0000256" key="1">
    <source>
        <dbReference type="ARBA" id="ARBA00004141"/>
    </source>
</evidence>
<comment type="caution">
    <text evidence="12">The sequence shown here is derived from an EMBL/GenBank/DDBJ whole genome shotgun (WGS) entry which is preliminary data.</text>
</comment>
<evidence type="ECO:0000256" key="10">
    <source>
        <dbReference type="SAM" id="Phobius"/>
    </source>
</evidence>
<dbReference type="SUPFAM" id="SSF52540">
    <property type="entry name" value="P-loop containing nucleoside triphosphate hydrolases"/>
    <property type="match status" value="1"/>
</dbReference>
<dbReference type="InterPro" id="IPR027417">
    <property type="entry name" value="P-loop_NTPase"/>
</dbReference>
<dbReference type="Gene3D" id="3.40.50.300">
    <property type="entry name" value="P-loop containing nucleotide triphosphate hydrolases"/>
    <property type="match status" value="1"/>
</dbReference>
<feature type="transmembrane region" description="Helical" evidence="10">
    <location>
        <begin position="582"/>
        <end position="601"/>
    </location>
</feature>
<dbReference type="EMBL" id="BMAR01000003">
    <property type="protein sequence ID" value="GFR42619.1"/>
    <property type="molecule type" value="Genomic_DNA"/>
</dbReference>
<dbReference type="Pfam" id="PF00005">
    <property type="entry name" value="ABC_tran"/>
    <property type="match status" value="1"/>
</dbReference>
<dbReference type="InterPro" id="IPR026082">
    <property type="entry name" value="ABCA"/>
</dbReference>
<feature type="domain" description="ABC transporter" evidence="11">
    <location>
        <begin position="1136"/>
        <end position="1390"/>
    </location>
</feature>